<name>A0ABT8Y420_9SPHN</name>
<feature type="signal peptide" evidence="2">
    <location>
        <begin position="1"/>
        <end position="22"/>
    </location>
</feature>
<feature type="compositionally biased region" description="Low complexity" evidence="3">
    <location>
        <begin position="22"/>
        <end position="40"/>
    </location>
</feature>
<feature type="region of interest" description="Disordered" evidence="3">
    <location>
        <begin position="22"/>
        <end position="54"/>
    </location>
</feature>
<dbReference type="InterPro" id="IPR052932">
    <property type="entry name" value="OprB_Porin"/>
</dbReference>
<evidence type="ECO:0000313" key="4">
    <source>
        <dbReference type="EMBL" id="MDO6413059.1"/>
    </source>
</evidence>
<comment type="caution">
    <text evidence="4">The sequence shown here is derived from an EMBL/GenBank/DDBJ whole genome shotgun (WGS) entry which is preliminary data.</text>
</comment>
<dbReference type="EMBL" id="JAUOTP010000001">
    <property type="protein sequence ID" value="MDO6413059.1"/>
    <property type="molecule type" value="Genomic_DNA"/>
</dbReference>
<dbReference type="Pfam" id="PF04966">
    <property type="entry name" value="OprB"/>
    <property type="match status" value="1"/>
</dbReference>
<comment type="similarity">
    <text evidence="1 2">Belongs to the OprB family.</text>
</comment>
<keyword evidence="2" id="KW-0732">Signal</keyword>
<proteinExistence type="inferred from homology"/>
<protein>
    <submittedName>
        <fullName evidence="4">Carbohydrate porin</fullName>
    </submittedName>
</protein>
<dbReference type="Proteomes" id="UP001169764">
    <property type="component" value="Unassembled WGS sequence"/>
</dbReference>
<dbReference type="InterPro" id="IPR038673">
    <property type="entry name" value="OprB_sf"/>
</dbReference>
<feature type="compositionally biased region" description="Polar residues" evidence="3">
    <location>
        <begin position="41"/>
        <end position="51"/>
    </location>
</feature>
<evidence type="ECO:0000256" key="2">
    <source>
        <dbReference type="RuleBase" id="RU363072"/>
    </source>
</evidence>
<organism evidence="4 5">
    <name type="scientific">Sphingomonas natans</name>
    <dbReference type="NCBI Taxonomy" id="3063330"/>
    <lineage>
        <taxon>Bacteria</taxon>
        <taxon>Pseudomonadati</taxon>
        <taxon>Pseudomonadota</taxon>
        <taxon>Alphaproteobacteria</taxon>
        <taxon>Sphingomonadales</taxon>
        <taxon>Sphingomonadaceae</taxon>
        <taxon>Sphingomonas</taxon>
    </lineage>
</organism>
<evidence type="ECO:0000256" key="1">
    <source>
        <dbReference type="ARBA" id="ARBA00008769"/>
    </source>
</evidence>
<keyword evidence="5" id="KW-1185">Reference proteome</keyword>
<dbReference type="PANTHER" id="PTHR37944">
    <property type="entry name" value="PORIN B"/>
    <property type="match status" value="1"/>
</dbReference>
<sequence length="448" mass="47798">MSLSIRGAATLLLFAAACPATAQTTDTPPDANPAAAGAETQQQAKPPTTLTGEWGGLRTKLRDDGVDLTAAYVSEFGANVSGGARKDATETGQFAFGATLDTAKLVGLEGGTVQATVTFRRGHNLTDRAGLGLLQQAQEVYGRGQTWRLTELWYQQDLGGGVDIKLGRLPQGADFNSFSCDFMNLSFCGAPAGNLAGDYWYNWPVAQWGARLRLKHDSWYVMAGAYENNPNNLDNAFFVSRGGATGVLATAETGWTPRLGASGLPGSYRIGGWYNTSNADDVLLGVDRRPSAVTGLDPLRRDGRYGGYILLQQQISGTATVDAKGQAKTKRGLTVFFNVTQTDRTTQRTDNQVALGLFATGLLAIRPQDDIGLGLARTNVNGRAVRGELIAAPGTEGANSEYAAELFYSAHLTPWLILRPNVQWVKDPGGYAEMKDVVVLGMKSAITF</sequence>
<dbReference type="PROSITE" id="PS51257">
    <property type="entry name" value="PROKAR_LIPOPROTEIN"/>
    <property type="match status" value="1"/>
</dbReference>
<accession>A0ABT8Y420</accession>
<dbReference type="RefSeq" id="WP_303539382.1">
    <property type="nucleotide sequence ID" value="NZ_JAUOTP010000001.1"/>
</dbReference>
<reference evidence="4" key="1">
    <citation type="submission" date="2023-07" db="EMBL/GenBank/DDBJ databases">
        <authorList>
            <person name="Kim M."/>
        </authorList>
    </citation>
    <scope>NUCLEOTIDE SEQUENCE</scope>
    <source>
        <strain evidence="4">BIUV-7</strain>
    </source>
</reference>
<evidence type="ECO:0000313" key="5">
    <source>
        <dbReference type="Proteomes" id="UP001169764"/>
    </source>
</evidence>
<dbReference type="InterPro" id="IPR007049">
    <property type="entry name" value="Carb-sel_porin_OprB"/>
</dbReference>
<feature type="chain" id="PRO_5044971103" evidence="2">
    <location>
        <begin position="23"/>
        <end position="448"/>
    </location>
</feature>
<evidence type="ECO:0000256" key="3">
    <source>
        <dbReference type="SAM" id="MobiDB-lite"/>
    </source>
</evidence>
<dbReference type="Gene3D" id="2.40.160.180">
    <property type="entry name" value="Carbohydrate-selective porin OprB"/>
    <property type="match status" value="1"/>
</dbReference>
<dbReference type="PANTHER" id="PTHR37944:SF1">
    <property type="entry name" value="PORIN B"/>
    <property type="match status" value="1"/>
</dbReference>
<gene>
    <name evidence="4" type="ORF">Q4F19_01560</name>
</gene>